<dbReference type="Proteomes" id="UP000264820">
    <property type="component" value="Unplaced"/>
</dbReference>
<dbReference type="Ensembl" id="ENSHCOT00000016411.1">
    <property type="protein sequence ID" value="ENSHCOP00000010109.1"/>
    <property type="gene ID" value="ENSHCOG00000012674.1"/>
</dbReference>
<feature type="domain" description="PA" evidence="1">
    <location>
        <begin position="69"/>
        <end position="122"/>
    </location>
</feature>
<protein>
    <recommendedName>
        <fullName evidence="1">PA domain-containing protein</fullName>
    </recommendedName>
</protein>
<evidence type="ECO:0000259" key="1">
    <source>
        <dbReference type="Pfam" id="PF02225"/>
    </source>
</evidence>
<organism evidence="2 3">
    <name type="scientific">Hippocampus comes</name>
    <name type="common">Tiger tail seahorse</name>
    <dbReference type="NCBI Taxonomy" id="109280"/>
    <lineage>
        <taxon>Eukaryota</taxon>
        <taxon>Metazoa</taxon>
        <taxon>Chordata</taxon>
        <taxon>Craniata</taxon>
        <taxon>Vertebrata</taxon>
        <taxon>Euteleostomi</taxon>
        <taxon>Actinopterygii</taxon>
        <taxon>Neopterygii</taxon>
        <taxon>Teleostei</taxon>
        <taxon>Neoteleostei</taxon>
        <taxon>Acanthomorphata</taxon>
        <taxon>Syngnathiaria</taxon>
        <taxon>Syngnathiformes</taxon>
        <taxon>Syngnathoidei</taxon>
        <taxon>Syngnathidae</taxon>
        <taxon>Hippocampus</taxon>
    </lineage>
</organism>
<dbReference type="InterPro" id="IPR003137">
    <property type="entry name" value="PA_domain"/>
</dbReference>
<dbReference type="Gene3D" id="3.50.30.30">
    <property type="match status" value="1"/>
</dbReference>
<evidence type="ECO:0000313" key="2">
    <source>
        <dbReference type="Ensembl" id="ENSHCOP00000010109.1"/>
    </source>
</evidence>
<proteinExistence type="predicted"/>
<name>A0A3Q3DEK2_HIPCM</name>
<evidence type="ECO:0000313" key="3">
    <source>
        <dbReference type="Proteomes" id="UP000264820"/>
    </source>
</evidence>
<dbReference type="Pfam" id="PF02225">
    <property type="entry name" value="PA"/>
    <property type="match status" value="1"/>
</dbReference>
<accession>A0A3Q3DEK2</accession>
<reference evidence="2" key="1">
    <citation type="submission" date="2025-08" db="UniProtKB">
        <authorList>
            <consortium name="Ensembl"/>
        </authorList>
    </citation>
    <scope>IDENTIFICATION</scope>
</reference>
<reference evidence="2" key="2">
    <citation type="submission" date="2025-09" db="UniProtKB">
        <authorList>
            <consortium name="Ensembl"/>
        </authorList>
    </citation>
    <scope>IDENTIFICATION</scope>
</reference>
<dbReference type="AlphaFoldDB" id="A0A3Q3DEK2"/>
<sequence length="129" mass="14496">MGVSLIHLKDGRVQLVQHATQVRKEMLSCAHWKILPANSWDMERVVAILNVTRLDFNLISPRAQVRGFVTVAEPYSGCSEITNDEYVRGHIALLQRGQCMFAEKARHIQKAAFAVAFYNEGPSHETSST</sequence>
<keyword evidence="3" id="KW-1185">Reference proteome</keyword>